<dbReference type="GO" id="GO:0016746">
    <property type="term" value="F:acyltransferase activity"/>
    <property type="evidence" value="ECO:0007669"/>
    <property type="project" value="UniProtKB-KW"/>
</dbReference>
<keyword evidence="3" id="KW-0997">Cell inner membrane</keyword>
<evidence type="ECO:0000256" key="4">
    <source>
        <dbReference type="ARBA" id="ARBA00022679"/>
    </source>
</evidence>
<accession>A0ABR5NP31</accession>
<proteinExistence type="predicted"/>
<comment type="caution">
    <text evidence="8">The sequence shown here is derived from an EMBL/GenBank/DDBJ whole genome shotgun (WGS) entry which is preliminary data.</text>
</comment>
<reference evidence="8 9" key="1">
    <citation type="submission" date="2015-05" db="EMBL/GenBank/DDBJ databases">
        <title>Genome sequencing and analysis of members of genus Stenotrophomonas.</title>
        <authorList>
            <person name="Patil P.P."/>
            <person name="Midha S."/>
            <person name="Patil P.B."/>
        </authorList>
    </citation>
    <scope>NUCLEOTIDE SEQUENCE [LARGE SCALE GENOMIC DNA]</scope>
    <source>
        <strain evidence="8 9">DSM 12575</strain>
    </source>
</reference>
<evidence type="ECO:0000256" key="1">
    <source>
        <dbReference type="ARBA" id="ARBA00004533"/>
    </source>
</evidence>
<dbReference type="PIRSF" id="PIRSF028561">
    <property type="entry name" value="Ac_Trasf"/>
    <property type="match status" value="1"/>
</dbReference>
<evidence type="ECO:0000256" key="2">
    <source>
        <dbReference type="ARBA" id="ARBA00022475"/>
    </source>
</evidence>
<dbReference type="InterPro" id="IPR014548">
    <property type="entry name" value="Ac_Trasf"/>
</dbReference>
<dbReference type="Proteomes" id="UP000050902">
    <property type="component" value="Unassembled WGS sequence"/>
</dbReference>
<dbReference type="EMBL" id="LDJG01000002">
    <property type="protein sequence ID" value="KRG60558.1"/>
    <property type="molecule type" value="Genomic_DNA"/>
</dbReference>
<keyword evidence="2" id="KW-1003">Cell membrane</keyword>
<dbReference type="PANTHER" id="PTHR30606:SF9">
    <property type="entry name" value="LIPID A BIOSYNTHESIS LAUROYLTRANSFERASE"/>
    <property type="match status" value="1"/>
</dbReference>
<evidence type="ECO:0000313" key="9">
    <source>
        <dbReference type="Proteomes" id="UP000050902"/>
    </source>
</evidence>
<feature type="region of interest" description="Disordered" evidence="7">
    <location>
        <begin position="308"/>
        <end position="327"/>
    </location>
</feature>
<keyword evidence="4" id="KW-0808">Transferase</keyword>
<gene>
    <name evidence="8" type="ORF">ABB22_01260</name>
</gene>
<keyword evidence="6 8" id="KW-0012">Acyltransferase</keyword>
<keyword evidence="9" id="KW-1185">Reference proteome</keyword>
<name>A0ABR5NP31_9GAMM</name>
<dbReference type="Pfam" id="PF03279">
    <property type="entry name" value="Lip_A_acyltrans"/>
    <property type="match status" value="1"/>
</dbReference>
<sequence>MSDADWKRRPEGGGRAAIRLIAGIARHGGRGIGRLCLYPITAYFLLVRGSERRASRAYLGRALGRRASLWDVARHIHTFAATILDRVFLLGGRMDLFDIRTDGTQALLEQLDEGRGVLLFGSHLGSFDALRALGRQRPDLKLRVLLDRAHNAAITELLAELDPGLAAGIIDAGQGGPAVVLAIQQALEEGAMVALLVDRARPGETALQAPLLGAPAPFPTAPWLIASVLKAPVMLAFGLYRGGNRYDLLFEPFAPALDVPRAQRAEALSALVHRYAGRLEQHLHGAPWNWFNFYDFWHSDVPLSAPLDAGDAPGRGLRQRAGDGGRG</sequence>
<evidence type="ECO:0000256" key="6">
    <source>
        <dbReference type="ARBA" id="ARBA00023315"/>
    </source>
</evidence>
<dbReference type="PANTHER" id="PTHR30606">
    <property type="entry name" value="LIPID A BIOSYNTHESIS LAUROYL ACYLTRANSFERASE"/>
    <property type="match status" value="1"/>
</dbReference>
<evidence type="ECO:0000256" key="5">
    <source>
        <dbReference type="ARBA" id="ARBA00023136"/>
    </source>
</evidence>
<dbReference type="CDD" id="cd07984">
    <property type="entry name" value="LPLAT_LABLAT-like"/>
    <property type="match status" value="1"/>
</dbReference>
<protein>
    <submittedName>
        <fullName evidence="8">Acyltransferase</fullName>
    </submittedName>
</protein>
<dbReference type="RefSeq" id="WP_055767138.1">
    <property type="nucleotide sequence ID" value="NZ_JAFKME010000004.1"/>
</dbReference>
<comment type="subcellular location">
    <subcellularLocation>
        <location evidence="1">Cell inner membrane</location>
    </subcellularLocation>
</comment>
<evidence type="ECO:0000256" key="3">
    <source>
        <dbReference type="ARBA" id="ARBA00022519"/>
    </source>
</evidence>
<organism evidence="8 9">
    <name type="scientific">Stenotrophomonas nitritireducens</name>
    <dbReference type="NCBI Taxonomy" id="83617"/>
    <lineage>
        <taxon>Bacteria</taxon>
        <taxon>Pseudomonadati</taxon>
        <taxon>Pseudomonadota</taxon>
        <taxon>Gammaproteobacteria</taxon>
        <taxon>Lysobacterales</taxon>
        <taxon>Lysobacteraceae</taxon>
        <taxon>Stenotrophomonas</taxon>
    </lineage>
</organism>
<evidence type="ECO:0000313" key="8">
    <source>
        <dbReference type="EMBL" id="KRG60558.1"/>
    </source>
</evidence>
<dbReference type="InterPro" id="IPR004960">
    <property type="entry name" value="LipA_acyltrans"/>
</dbReference>
<evidence type="ECO:0000256" key="7">
    <source>
        <dbReference type="SAM" id="MobiDB-lite"/>
    </source>
</evidence>
<keyword evidence="5" id="KW-0472">Membrane</keyword>